<evidence type="ECO:0000259" key="1">
    <source>
        <dbReference type="Pfam" id="PF12973"/>
    </source>
</evidence>
<organism evidence="2 3">
    <name type="scientific">Candidatus Phaeomarinibacter ectocarpi</name>
    <dbReference type="NCBI Taxonomy" id="1458461"/>
    <lineage>
        <taxon>Bacteria</taxon>
        <taxon>Pseudomonadati</taxon>
        <taxon>Pseudomonadota</taxon>
        <taxon>Alphaproteobacteria</taxon>
        <taxon>Hyphomicrobiales</taxon>
        <taxon>Parvibaculaceae</taxon>
        <taxon>Candidatus Phaeomarinibacter</taxon>
    </lineage>
</organism>
<dbReference type="EMBL" id="HG966617">
    <property type="protein sequence ID" value="CDO61256.1"/>
    <property type="molecule type" value="Genomic_DNA"/>
</dbReference>
<dbReference type="Gene3D" id="2.60.120.10">
    <property type="entry name" value="Jelly Rolls"/>
    <property type="match status" value="1"/>
</dbReference>
<dbReference type="Proteomes" id="UP000032160">
    <property type="component" value="Chromosome I"/>
</dbReference>
<dbReference type="NCBIfam" id="TIGR02451">
    <property type="entry name" value="anti_sig_ChrR"/>
    <property type="match status" value="1"/>
</dbReference>
<dbReference type="InterPro" id="IPR025979">
    <property type="entry name" value="ChrR-like_cupin_dom"/>
</dbReference>
<name>X5MPB7_9HYPH</name>
<keyword evidence="3" id="KW-1185">Reference proteome</keyword>
<dbReference type="KEGG" id="pect:BN1012_Phect3044"/>
<dbReference type="OrthoDB" id="2988517at2"/>
<sequence length="224" mass="24467">MQHMPHTPRSAPSVDWLISQYALGQLPRAAALLAETYLEMNPQQRHTADRIEQVGGWSLERAEPVSMRAQSADALLAQLEEGDTLTATAPIVSPRPTPSPLPASLTHAVGQPLSDIAWKWRGIGAYEYRLKEFEDEGIVARLLRIEPGKAVPQHTHEGMEATLVVQGAYSDDAGRFGPGDLELADDAVDHKPIAERGETCICFAVTEAPMKLTGRIGRIFQSLL</sequence>
<dbReference type="Pfam" id="PF12973">
    <property type="entry name" value="Cupin_7"/>
    <property type="match status" value="1"/>
</dbReference>
<accession>X5MPB7</accession>
<feature type="domain" description="ChrR-like cupin" evidence="1">
    <location>
        <begin position="116"/>
        <end position="206"/>
    </location>
</feature>
<dbReference type="STRING" id="1458461.BN1012_Phect3044"/>
<dbReference type="InterPro" id="IPR041916">
    <property type="entry name" value="Anti_sigma_zinc_sf"/>
</dbReference>
<gene>
    <name evidence="2" type="ORF">BN1012_Phect3044</name>
</gene>
<dbReference type="InterPro" id="IPR012807">
    <property type="entry name" value="Anti-sigma_ChrR"/>
</dbReference>
<dbReference type="HOGENOM" id="CLU_090912_0_0_5"/>
<reference evidence="2 3" key="1">
    <citation type="journal article" date="2014" name="Front. Genet.">
        <title>Genome and metabolic network of "Candidatus Phaeomarinobacter ectocarpi" Ec32, a new candidate genus of Alphaproteobacteria frequently associated with brown algae.</title>
        <authorList>
            <person name="Dittami S.M."/>
            <person name="Barbeyron T."/>
            <person name="Boyen C."/>
            <person name="Cambefort J."/>
            <person name="Collet G."/>
            <person name="Delage L."/>
            <person name="Gobet A."/>
            <person name="Groisillier A."/>
            <person name="Leblanc C."/>
            <person name="Michel G."/>
            <person name="Scornet D."/>
            <person name="Siegel A."/>
            <person name="Tapia J.E."/>
            <person name="Tonon T."/>
        </authorList>
    </citation>
    <scope>NUCLEOTIDE SEQUENCE [LARGE SCALE GENOMIC DNA]</scope>
    <source>
        <strain evidence="2 3">Ec32</strain>
    </source>
</reference>
<dbReference type="InterPro" id="IPR011051">
    <property type="entry name" value="RmlC_Cupin_sf"/>
</dbReference>
<dbReference type="AlphaFoldDB" id="X5MPB7"/>
<evidence type="ECO:0000313" key="2">
    <source>
        <dbReference type="EMBL" id="CDO61256.1"/>
    </source>
</evidence>
<protein>
    <submittedName>
        <fullName evidence="2">Transcriptional activator chrR</fullName>
    </submittedName>
</protein>
<dbReference type="CDD" id="cd20301">
    <property type="entry name" value="cupin_ChrR"/>
    <property type="match status" value="1"/>
</dbReference>
<dbReference type="InterPro" id="IPR014710">
    <property type="entry name" value="RmlC-like_jellyroll"/>
</dbReference>
<evidence type="ECO:0000313" key="3">
    <source>
        <dbReference type="Proteomes" id="UP000032160"/>
    </source>
</evidence>
<dbReference type="Gene3D" id="1.10.10.1320">
    <property type="entry name" value="Anti-sigma factor, zinc-finger domain"/>
    <property type="match status" value="1"/>
</dbReference>
<dbReference type="SUPFAM" id="SSF51182">
    <property type="entry name" value="RmlC-like cupins"/>
    <property type="match status" value="1"/>
</dbReference>
<proteinExistence type="predicted"/>